<dbReference type="EMBL" id="CP022684">
    <property type="protein sequence ID" value="AUM14995.1"/>
    <property type="molecule type" value="Genomic_DNA"/>
</dbReference>
<keyword evidence="3" id="KW-1185">Reference proteome</keyword>
<organism evidence="2 3">
    <name type="scientific">Ketobacter alkanivorans</name>
    <dbReference type="NCBI Taxonomy" id="1917421"/>
    <lineage>
        <taxon>Bacteria</taxon>
        <taxon>Pseudomonadati</taxon>
        <taxon>Pseudomonadota</taxon>
        <taxon>Gammaproteobacteria</taxon>
        <taxon>Pseudomonadales</taxon>
        <taxon>Ketobacteraceae</taxon>
        <taxon>Ketobacter</taxon>
    </lineage>
</organism>
<proteinExistence type="predicted"/>
<dbReference type="Proteomes" id="UP000235116">
    <property type="component" value="Chromosome"/>
</dbReference>
<feature type="domain" description="DUF7352" evidence="1">
    <location>
        <begin position="1"/>
        <end position="90"/>
    </location>
</feature>
<dbReference type="KEGG" id="kak:Kalk_16500"/>
<accession>A0A2K9LU20</accession>
<dbReference type="OrthoDB" id="6077966at2"/>
<evidence type="ECO:0000313" key="2">
    <source>
        <dbReference type="EMBL" id="AUM14995.1"/>
    </source>
</evidence>
<reference evidence="3" key="1">
    <citation type="submission" date="2017-08" db="EMBL/GenBank/DDBJ databases">
        <title>Direct submision.</title>
        <authorList>
            <person name="Kim S.-J."/>
            <person name="Rhee S.-K."/>
        </authorList>
    </citation>
    <scope>NUCLEOTIDE SEQUENCE [LARGE SCALE GENOMIC DNA]</scope>
    <source>
        <strain evidence="3">GI5</strain>
    </source>
</reference>
<name>A0A2K9LU20_9GAMM</name>
<dbReference type="Pfam" id="PF24043">
    <property type="entry name" value="DUF7352"/>
    <property type="match status" value="1"/>
</dbReference>
<evidence type="ECO:0000313" key="3">
    <source>
        <dbReference type="Proteomes" id="UP000235116"/>
    </source>
</evidence>
<sequence length="92" mass="10613">MRTIHKFEVPISKETQTIDLPEKATIVHVEYLMPRRTIYMWAEVPADMTAPKSPRQFRVFLTGDGIPNNASYLGSTIDQYLPEAYHVYELLA</sequence>
<protein>
    <recommendedName>
        <fullName evidence="1">DUF7352 domain-containing protein</fullName>
    </recommendedName>
</protein>
<evidence type="ECO:0000259" key="1">
    <source>
        <dbReference type="Pfam" id="PF24043"/>
    </source>
</evidence>
<dbReference type="InterPro" id="IPR055776">
    <property type="entry name" value="DUF7352"/>
</dbReference>
<dbReference type="RefSeq" id="WP_101896366.1">
    <property type="nucleotide sequence ID" value="NZ_CP022684.1"/>
</dbReference>
<gene>
    <name evidence="2" type="ORF">Kalk_16500</name>
</gene>
<dbReference type="AlphaFoldDB" id="A0A2K9LU20"/>